<dbReference type="GO" id="GO:0004180">
    <property type="term" value="F:carboxypeptidase activity"/>
    <property type="evidence" value="ECO:0007669"/>
    <property type="project" value="UniProtKB-KW"/>
</dbReference>
<accession>A0A074VG42</accession>
<dbReference type="SUPFAM" id="SSF55031">
    <property type="entry name" value="Bacterial exopeptidase dimerisation domain"/>
    <property type="match status" value="1"/>
</dbReference>
<comment type="caution">
    <text evidence="4">The sequence shown here is derived from an EMBL/GenBank/DDBJ whole genome shotgun (WGS) entry which is preliminary data.</text>
</comment>
<dbReference type="InterPro" id="IPR002933">
    <property type="entry name" value="Peptidase_M20"/>
</dbReference>
<keyword evidence="4" id="KW-0645">Protease</keyword>
<comment type="cofactor">
    <cofactor evidence="2">
        <name>Mn(2+)</name>
        <dbReference type="ChEBI" id="CHEBI:29035"/>
    </cofactor>
    <text evidence="2">The Mn(2+) ion enhances activity.</text>
</comment>
<evidence type="ECO:0000256" key="1">
    <source>
        <dbReference type="ARBA" id="ARBA00022801"/>
    </source>
</evidence>
<protein>
    <submittedName>
        <fullName evidence="4">Metal-dependent amidase/aminoacylase/carboxypeptidase</fullName>
    </submittedName>
</protein>
<evidence type="ECO:0000259" key="3">
    <source>
        <dbReference type="Pfam" id="PF07687"/>
    </source>
</evidence>
<feature type="binding site" evidence="2">
    <location>
        <position position="104"/>
    </location>
    <ligand>
        <name>Mn(2+)</name>
        <dbReference type="ChEBI" id="CHEBI:29035"/>
        <label>2</label>
    </ligand>
</feature>
<dbReference type="InterPro" id="IPR017439">
    <property type="entry name" value="Amidohydrolase"/>
</dbReference>
<dbReference type="Gene3D" id="3.30.70.360">
    <property type="match status" value="1"/>
</dbReference>
<dbReference type="PANTHER" id="PTHR11014:SF63">
    <property type="entry name" value="METALLOPEPTIDASE, PUTATIVE (AFU_ORTHOLOGUE AFUA_6G09600)-RELATED"/>
    <property type="match status" value="1"/>
</dbReference>
<evidence type="ECO:0000313" key="5">
    <source>
        <dbReference type="Proteomes" id="UP000027644"/>
    </source>
</evidence>
<feature type="binding site" evidence="2">
    <location>
        <position position="168"/>
    </location>
    <ligand>
        <name>Mn(2+)</name>
        <dbReference type="ChEBI" id="CHEBI:29035"/>
        <label>2</label>
    </ligand>
</feature>
<dbReference type="GO" id="GO:0046872">
    <property type="term" value="F:metal ion binding"/>
    <property type="evidence" value="ECO:0007669"/>
    <property type="project" value="UniProtKB-KW"/>
</dbReference>
<dbReference type="EMBL" id="AVQL01000420">
    <property type="protein sequence ID" value="KEQ01405.1"/>
    <property type="molecule type" value="Genomic_DNA"/>
</dbReference>
<feature type="binding site" evidence="2">
    <location>
        <position position="106"/>
    </location>
    <ligand>
        <name>Mn(2+)</name>
        <dbReference type="ChEBI" id="CHEBI:29035"/>
        <label>2</label>
    </ligand>
</feature>
<dbReference type="NCBIfam" id="TIGR01891">
    <property type="entry name" value="amidohydrolases"/>
    <property type="match status" value="1"/>
</dbReference>
<reference evidence="4 5" key="1">
    <citation type="journal article" date="2014" name="PLoS Genet.">
        <title>Hidden diversity in honey bee gut symbionts detected by single-cell genomics.</title>
        <authorList>
            <person name="Engel P."/>
            <person name="Stepanauskas R."/>
            <person name="Moran N."/>
        </authorList>
    </citation>
    <scope>NUCLEOTIDE SEQUENCE [LARGE SCALE GENOMIC DNA]</scope>
    <source>
        <strain evidence="4 5">SCGC AB-598-J21</strain>
    </source>
</reference>
<name>A0A074VG42_9NEIS</name>
<dbReference type="SUPFAM" id="SSF53187">
    <property type="entry name" value="Zn-dependent exopeptidases"/>
    <property type="match status" value="1"/>
</dbReference>
<gene>
    <name evidence="4" type="ORF">SASC598J21_008100</name>
</gene>
<dbReference type="Gene3D" id="3.40.630.10">
    <property type="entry name" value="Zn peptidases"/>
    <property type="match status" value="1"/>
</dbReference>
<dbReference type="AlphaFoldDB" id="A0A074VG42"/>
<dbReference type="GO" id="GO:0019877">
    <property type="term" value="P:diaminopimelate biosynthetic process"/>
    <property type="evidence" value="ECO:0007669"/>
    <property type="project" value="UniProtKB-ARBA"/>
</dbReference>
<feature type="binding site" evidence="2">
    <location>
        <position position="370"/>
    </location>
    <ligand>
        <name>Mn(2+)</name>
        <dbReference type="ChEBI" id="CHEBI:29035"/>
        <label>2</label>
    </ligand>
</feature>
<dbReference type="InterPro" id="IPR011650">
    <property type="entry name" value="Peptidase_M20_dimer"/>
</dbReference>
<keyword evidence="2" id="KW-0464">Manganese</keyword>
<keyword evidence="4" id="KW-0121">Carboxypeptidase</keyword>
<dbReference type="Proteomes" id="UP000027644">
    <property type="component" value="Unassembled WGS sequence"/>
</dbReference>
<dbReference type="InterPro" id="IPR036264">
    <property type="entry name" value="Bact_exopeptidase_dim_dom"/>
</dbReference>
<dbReference type="GO" id="GO:0050118">
    <property type="term" value="F:N-acetyldiaminopimelate deacetylase activity"/>
    <property type="evidence" value="ECO:0007669"/>
    <property type="project" value="UniProtKB-ARBA"/>
</dbReference>
<feature type="binding site" evidence="2">
    <location>
        <position position="139"/>
    </location>
    <ligand>
        <name>Mn(2+)</name>
        <dbReference type="ChEBI" id="CHEBI:29035"/>
        <label>2</label>
    </ligand>
</feature>
<proteinExistence type="predicted"/>
<sequence>MFMKEIHELIEAELSTFVQLRHDIHQHPELAFAENRTSDKVAGLLEQWGYKVERGIGGTGLVAQLQAGNGDRRIGIRADMDALPITEESGVAHTSQHTGKMHACGHDGHTVMLLAAAKVLASRKSFNGTLNLIFQPAEEYGKSGSGAMRMIADGLFEKYPCDAVYGMHNMPGYPQGQLHFYDGWMMASSDVVTITVKGVGGHGAKPHNTHDPIVAASSIVMALQTIVSRNVSPLDSAVVTVGMFHAGVANNVIPEQAELKLTVRCFKPEVRKLLQQRIVAIAQAQAQSFNVVAEVDYQHGYAPVFNTSKETQFARQVAREVVAEENIVDQTEPMAGSEDFAFMLEKCPGSYLFIGNGLKDVDAASGFDLHNPYYDFNDKNIAIGATYWVALAERFLK</sequence>
<keyword evidence="1" id="KW-0378">Hydrolase</keyword>
<feature type="domain" description="Peptidase M20 dimerisation" evidence="3">
    <location>
        <begin position="192"/>
        <end position="286"/>
    </location>
</feature>
<dbReference type="FunFam" id="3.30.70.360:FF:000001">
    <property type="entry name" value="N-acetyldiaminopimelate deacetylase"/>
    <property type="match status" value="1"/>
</dbReference>
<keyword evidence="2" id="KW-0479">Metal-binding</keyword>
<evidence type="ECO:0000256" key="2">
    <source>
        <dbReference type="PIRSR" id="PIRSR005962-1"/>
    </source>
</evidence>
<dbReference type="PANTHER" id="PTHR11014">
    <property type="entry name" value="PEPTIDASE M20 FAMILY MEMBER"/>
    <property type="match status" value="1"/>
</dbReference>
<organism evidence="4 5">
    <name type="scientific">Snodgrassella alvi SCGC AB-598-J21</name>
    <dbReference type="NCBI Taxonomy" id="1385367"/>
    <lineage>
        <taxon>Bacteria</taxon>
        <taxon>Pseudomonadati</taxon>
        <taxon>Pseudomonadota</taxon>
        <taxon>Betaproteobacteria</taxon>
        <taxon>Neisseriales</taxon>
        <taxon>Neisseriaceae</taxon>
        <taxon>Snodgrassella</taxon>
    </lineage>
</organism>
<dbReference type="CDD" id="cd05666">
    <property type="entry name" value="M20_Acy1-like"/>
    <property type="match status" value="1"/>
</dbReference>
<evidence type="ECO:0000313" key="4">
    <source>
        <dbReference type="EMBL" id="KEQ01405.1"/>
    </source>
</evidence>
<dbReference type="Pfam" id="PF07687">
    <property type="entry name" value="M20_dimer"/>
    <property type="match status" value="1"/>
</dbReference>
<dbReference type="Pfam" id="PF01546">
    <property type="entry name" value="Peptidase_M20"/>
    <property type="match status" value="1"/>
</dbReference>
<dbReference type="PIRSF" id="PIRSF005962">
    <property type="entry name" value="Pept_M20D_amidohydro"/>
    <property type="match status" value="1"/>
</dbReference>